<dbReference type="InterPro" id="IPR013103">
    <property type="entry name" value="RVT_2"/>
</dbReference>
<name>A0A371EXV2_MUCPR</name>
<evidence type="ECO:0000313" key="3">
    <source>
        <dbReference type="Proteomes" id="UP000257109"/>
    </source>
</evidence>
<dbReference type="AlphaFoldDB" id="A0A371EXV2"/>
<proteinExistence type="predicted"/>
<gene>
    <name evidence="2" type="ORF">CR513_49862</name>
</gene>
<dbReference type="Pfam" id="PF07727">
    <property type="entry name" value="RVT_2"/>
    <property type="match status" value="1"/>
</dbReference>
<comment type="caution">
    <text evidence="2">The sequence shown here is derived from an EMBL/GenBank/DDBJ whole genome shotgun (WGS) entry which is preliminary data.</text>
</comment>
<dbReference type="STRING" id="157652.A0A371EXV2"/>
<accession>A0A371EXV2</accession>
<dbReference type="PANTHER" id="PTHR11439:SF497">
    <property type="entry name" value="CYSTEINE-RICH RLK (RECEPTOR-LIKE PROTEIN KINASE) 8"/>
    <property type="match status" value="1"/>
</dbReference>
<feature type="domain" description="Reverse transcriptase Ty1/copia-type" evidence="1">
    <location>
        <begin position="102"/>
        <end position="205"/>
    </location>
</feature>
<dbReference type="InterPro" id="IPR043502">
    <property type="entry name" value="DNA/RNA_pol_sf"/>
</dbReference>
<dbReference type="OrthoDB" id="1666924at2759"/>
<evidence type="ECO:0000259" key="1">
    <source>
        <dbReference type="Pfam" id="PF07727"/>
    </source>
</evidence>
<dbReference type="SUPFAM" id="SSF56672">
    <property type="entry name" value="DNA/RNA polymerases"/>
    <property type="match status" value="1"/>
</dbReference>
<dbReference type="EMBL" id="QJKJ01011555">
    <property type="protein sequence ID" value="RDX70851.1"/>
    <property type="molecule type" value="Genomic_DNA"/>
</dbReference>
<reference evidence="2" key="1">
    <citation type="submission" date="2018-05" db="EMBL/GenBank/DDBJ databases">
        <title>Draft genome of Mucuna pruriens seed.</title>
        <authorList>
            <person name="Nnadi N.E."/>
            <person name="Vos R."/>
            <person name="Hasami M.H."/>
            <person name="Devisetty U.K."/>
            <person name="Aguiy J.C."/>
        </authorList>
    </citation>
    <scope>NUCLEOTIDE SEQUENCE [LARGE SCALE GENOMIC DNA]</scope>
    <source>
        <strain evidence="2">JCA_2017</strain>
    </source>
</reference>
<keyword evidence="3" id="KW-1185">Reference proteome</keyword>
<evidence type="ECO:0000313" key="2">
    <source>
        <dbReference type="EMBL" id="RDX70851.1"/>
    </source>
</evidence>
<sequence length="281" mass="32833">MDIKNTFLHGDLKEEVYIKLPYGMLTPSFNIVCKLKRSLYVWDLLFVQKRNNPRCFETRDPRLIHLSRFSDIYPLKRWWRLLPSIARLRVGRDIWIEIVCFEKFCSTILGFSFNQSQHDPSLFQRTPKGIMVLLVYVDDIVVIDSDQEAISKLKLMLHSTFHMKELGHLTYFLGLEVHYHLEGIFLNQQKYIQDLIQLAKLTNFTLIDTSLEVNESDILDDPTLYRKLVGSLVYVTITHPDISFAIHIRGLFFPTNSSLNFHAYSDADWASCPNIRKSTIG</sequence>
<dbReference type="Proteomes" id="UP000257109">
    <property type="component" value="Unassembled WGS sequence"/>
</dbReference>
<dbReference type="PANTHER" id="PTHR11439">
    <property type="entry name" value="GAG-POL-RELATED RETROTRANSPOSON"/>
    <property type="match status" value="1"/>
</dbReference>
<organism evidence="2 3">
    <name type="scientific">Mucuna pruriens</name>
    <name type="common">Velvet bean</name>
    <name type="synonym">Dolichos pruriens</name>
    <dbReference type="NCBI Taxonomy" id="157652"/>
    <lineage>
        <taxon>Eukaryota</taxon>
        <taxon>Viridiplantae</taxon>
        <taxon>Streptophyta</taxon>
        <taxon>Embryophyta</taxon>
        <taxon>Tracheophyta</taxon>
        <taxon>Spermatophyta</taxon>
        <taxon>Magnoliopsida</taxon>
        <taxon>eudicotyledons</taxon>
        <taxon>Gunneridae</taxon>
        <taxon>Pentapetalae</taxon>
        <taxon>rosids</taxon>
        <taxon>fabids</taxon>
        <taxon>Fabales</taxon>
        <taxon>Fabaceae</taxon>
        <taxon>Papilionoideae</taxon>
        <taxon>50 kb inversion clade</taxon>
        <taxon>NPAAA clade</taxon>
        <taxon>indigoferoid/millettioid clade</taxon>
        <taxon>Phaseoleae</taxon>
        <taxon>Mucuna</taxon>
    </lineage>
</organism>
<feature type="non-terminal residue" evidence="2">
    <location>
        <position position="1"/>
    </location>
</feature>
<protein>
    <submittedName>
        <fullName evidence="2">Mitochondrial protein</fullName>
    </submittedName>
</protein>